<dbReference type="SUPFAM" id="SSF51695">
    <property type="entry name" value="PLC-like phosphodiesterases"/>
    <property type="match status" value="1"/>
</dbReference>
<evidence type="ECO:0000256" key="1">
    <source>
        <dbReference type="ARBA" id="ARBA00012247"/>
    </source>
</evidence>
<evidence type="ECO:0000256" key="4">
    <source>
        <dbReference type="ARBA" id="ARBA00022801"/>
    </source>
</evidence>
<accession>A0A453B565</accession>
<keyword evidence="9" id="KW-1185">Reference proteome</keyword>
<dbReference type="AlphaFoldDB" id="A0A453B565"/>
<dbReference type="Gene3D" id="3.20.20.190">
    <property type="entry name" value="Phosphatidylinositol (PI) phosphodiesterase"/>
    <property type="match status" value="1"/>
</dbReference>
<keyword evidence="3" id="KW-0319">Glycerol metabolism</keyword>
<evidence type="ECO:0000259" key="7">
    <source>
        <dbReference type="PROSITE" id="PS51704"/>
    </source>
</evidence>
<keyword evidence="2 6" id="KW-0732">Signal</keyword>
<evidence type="ECO:0000313" key="9">
    <source>
        <dbReference type="Proteomes" id="UP000015105"/>
    </source>
</evidence>
<sequence>MASLWVVVAAALLVLGCASSGATARPLVGAAAAKQPLQTSRPYNIAHRGSNGELPEETAAAYMRAVDEGADFIEADIVATKDGHLVCFHDVTLDDTTDVADHKEFAARRRTLQVQWANVTGYFITDFTLAELKTLRVKQRWSFRDKSHDGTRTLIPLLFW</sequence>
<reference evidence="9" key="2">
    <citation type="journal article" date="2017" name="Nat. Plants">
        <title>The Aegilops tauschii genome reveals multiple impacts of transposons.</title>
        <authorList>
            <person name="Zhao G."/>
            <person name="Zou C."/>
            <person name="Li K."/>
            <person name="Wang K."/>
            <person name="Li T."/>
            <person name="Gao L."/>
            <person name="Zhang X."/>
            <person name="Wang H."/>
            <person name="Yang Z."/>
            <person name="Liu X."/>
            <person name="Jiang W."/>
            <person name="Mao L."/>
            <person name="Kong X."/>
            <person name="Jiao Y."/>
            <person name="Jia J."/>
        </authorList>
    </citation>
    <scope>NUCLEOTIDE SEQUENCE [LARGE SCALE GENOMIC DNA]</scope>
    <source>
        <strain evidence="9">cv. AL8/78</strain>
    </source>
</reference>
<dbReference type="Gramene" id="AET2Gv20367700.2">
    <property type="protein sequence ID" value="AET2Gv20367700.2"/>
    <property type="gene ID" value="AET2Gv20367700"/>
</dbReference>
<reference evidence="8" key="5">
    <citation type="journal article" date="2021" name="G3 (Bethesda)">
        <title>Aegilops tauschii genome assembly Aet v5.0 features greater sequence contiguity and improved annotation.</title>
        <authorList>
            <person name="Wang L."/>
            <person name="Zhu T."/>
            <person name="Rodriguez J.C."/>
            <person name="Deal K.R."/>
            <person name="Dubcovsky J."/>
            <person name="McGuire P.E."/>
            <person name="Lux T."/>
            <person name="Spannagl M."/>
            <person name="Mayer K.F.X."/>
            <person name="Baldrich P."/>
            <person name="Meyers B.C."/>
            <person name="Huo N."/>
            <person name="Gu Y.Q."/>
            <person name="Zhou H."/>
            <person name="Devos K.M."/>
            <person name="Bennetzen J.L."/>
            <person name="Unver T."/>
            <person name="Budak H."/>
            <person name="Gulick P.J."/>
            <person name="Galiba G."/>
            <person name="Kalapos B."/>
            <person name="Nelson D.R."/>
            <person name="Li P."/>
            <person name="You F.M."/>
            <person name="Luo M.C."/>
            <person name="Dvorak J."/>
        </authorList>
    </citation>
    <scope>NUCLEOTIDE SEQUENCE [LARGE SCALE GENOMIC DNA]</scope>
    <source>
        <strain evidence="8">cv. AL8/78</strain>
    </source>
</reference>
<proteinExistence type="predicted"/>
<evidence type="ECO:0000256" key="5">
    <source>
        <dbReference type="ARBA" id="ARBA00047512"/>
    </source>
</evidence>
<dbReference type="GO" id="GO:0006629">
    <property type="term" value="P:lipid metabolic process"/>
    <property type="evidence" value="ECO:0007669"/>
    <property type="project" value="InterPro"/>
</dbReference>
<dbReference type="InterPro" id="IPR030395">
    <property type="entry name" value="GP_PDE_dom"/>
</dbReference>
<evidence type="ECO:0000313" key="8">
    <source>
        <dbReference type="EnsemblPlants" id="AET2Gv20367700.2"/>
    </source>
</evidence>
<dbReference type="PROSITE" id="PS51704">
    <property type="entry name" value="GP_PDE"/>
    <property type="match status" value="1"/>
</dbReference>
<feature type="chain" id="PRO_5019360739" description="glycerophosphodiester phosphodiesterase" evidence="6">
    <location>
        <begin position="25"/>
        <end position="160"/>
    </location>
</feature>
<reference evidence="8" key="3">
    <citation type="journal article" date="2017" name="Nature">
        <title>Genome sequence of the progenitor of the wheat D genome Aegilops tauschii.</title>
        <authorList>
            <person name="Luo M.C."/>
            <person name="Gu Y.Q."/>
            <person name="Puiu D."/>
            <person name="Wang H."/>
            <person name="Twardziok S.O."/>
            <person name="Deal K.R."/>
            <person name="Huo N."/>
            <person name="Zhu T."/>
            <person name="Wang L."/>
            <person name="Wang Y."/>
            <person name="McGuire P.E."/>
            <person name="Liu S."/>
            <person name="Long H."/>
            <person name="Ramasamy R.K."/>
            <person name="Rodriguez J.C."/>
            <person name="Van S.L."/>
            <person name="Yuan L."/>
            <person name="Wang Z."/>
            <person name="Xia Z."/>
            <person name="Xiao L."/>
            <person name="Anderson O.D."/>
            <person name="Ouyang S."/>
            <person name="Liang Y."/>
            <person name="Zimin A.V."/>
            <person name="Pertea G."/>
            <person name="Qi P."/>
            <person name="Bennetzen J.L."/>
            <person name="Dai X."/>
            <person name="Dawson M.W."/>
            <person name="Muller H.G."/>
            <person name="Kugler K."/>
            <person name="Rivarola-Duarte L."/>
            <person name="Spannagl M."/>
            <person name="Mayer K.F.X."/>
            <person name="Lu F.H."/>
            <person name="Bevan M.W."/>
            <person name="Leroy P."/>
            <person name="Li P."/>
            <person name="You F.M."/>
            <person name="Sun Q."/>
            <person name="Liu Z."/>
            <person name="Lyons E."/>
            <person name="Wicker T."/>
            <person name="Salzberg S.L."/>
            <person name="Devos K.M."/>
            <person name="Dvorak J."/>
        </authorList>
    </citation>
    <scope>NUCLEOTIDE SEQUENCE [LARGE SCALE GENOMIC DNA]</scope>
    <source>
        <strain evidence="8">cv. AL8/78</strain>
    </source>
</reference>
<evidence type="ECO:0000256" key="2">
    <source>
        <dbReference type="ARBA" id="ARBA00022729"/>
    </source>
</evidence>
<dbReference type="EnsemblPlants" id="AET2Gv20367700.2">
    <property type="protein sequence ID" value="AET2Gv20367700.2"/>
    <property type="gene ID" value="AET2Gv20367700"/>
</dbReference>
<feature type="signal peptide" evidence="6">
    <location>
        <begin position="1"/>
        <end position="24"/>
    </location>
</feature>
<reference evidence="9" key="1">
    <citation type="journal article" date="2014" name="Science">
        <title>Ancient hybridizations among the ancestral genomes of bread wheat.</title>
        <authorList>
            <consortium name="International Wheat Genome Sequencing Consortium,"/>
            <person name="Marcussen T."/>
            <person name="Sandve S.R."/>
            <person name="Heier L."/>
            <person name="Spannagl M."/>
            <person name="Pfeifer M."/>
            <person name="Jakobsen K.S."/>
            <person name="Wulff B.B."/>
            <person name="Steuernagel B."/>
            <person name="Mayer K.F."/>
            <person name="Olsen O.A."/>
        </authorList>
    </citation>
    <scope>NUCLEOTIDE SEQUENCE [LARGE SCALE GENOMIC DNA]</scope>
    <source>
        <strain evidence="9">cv. AL8/78</strain>
    </source>
</reference>
<organism evidence="8 9">
    <name type="scientific">Aegilops tauschii subsp. strangulata</name>
    <name type="common">Goatgrass</name>
    <dbReference type="NCBI Taxonomy" id="200361"/>
    <lineage>
        <taxon>Eukaryota</taxon>
        <taxon>Viridiplantae</taxon>
        <taxon>Streptophyta</taxon>
        <taxon>Embryophyta</taxon>
        <taxon>Tracheophyta</taxon>
        <taxon>Spermatophyta</taxon>
        <taxon>Magnoliopsida</taxon>
        <taxon>Liliopsida</taxon>
        <taxon>Poales</taxon>
        <taxon>Poaceae</taxon>
        <taxon>BOP clade</taxon>
        <taxon>Pooideae</taxon>
        <taxon>Triticodae</taxon>
        <taxon>Triticeae</taxon>
        <taxon>Triticinae</taxon>
        <taxon>Aegilops</taxon>
    </lineage>
</organism>
<dbReference type="InterPro" id="IPR017946">
    <property type="entry name" value="PLC-like_Pdiesterase_TIM-brl"/>
</dbReference>
<feature type="domain" description="GP-PDE" evidence="7">
    <location>
        <begin position="42"/>
        <end position="160"/>
    </location>
</feature>
<dbReference type="PANTHER" id="PTHR43620:SF4">
    <property type="entry name" value="GLYCEROPHOSPHODIESTER PHOSPHODIESTERASE"/>
    <property type="match status" value="1"/>
</dbReference>
<keyword evidence="4" id="KW-0378">Hydrolase</keyword>
<dbReference type="EC" id="3.1.4.46" evidence="1"/>
<reference evidence="8" key="4">
    <citation type="submission" date="2019-03" db="UniProtKB">
        <authorList>
            <consortium name="EnsemblPlants"/>
        </authorList>
    </citation>
    <scope>IDENTIFICATION</scope>
</reference>
<comment type="catalytic activity">
    <reaction evidence="5">
        <text>a sn-glycero-3-phosphodiester + H2O = an alcohol + sn-glycerol 3-phosphate + H(+)</text>
        <dbReference type="Rhea" id="RHEA:12969"/>
        <dbReference type="ChEBI" id="CHEBI:15377"/>
        <dbReference type="ChEBI" id="CHEBI:15378"/>
        <dbReference type="ChEBI" id="CHEBI:30879"/>
        <dbReference type="ChEBI" id="CHEBI:57597"/>
        <dbReference type="ChEBI" id="CHEBI:83408"/>
        <dbReference type="EC" id="3.1.4.46"/>
    </reaction>
</comment>
<name>A0A453B565_AEGTS</name>
<evidence type="ECO:0000256" key="6">
    <source>
        <dbReference type="SAM" id="SignalP"/>
    </source>
</evidence>
<dbReference type="GO" id="GO:0008889">
    <property type="term" value="F:glycerophosphodiester phosphodiesterase activity"/>
    <property type="evidence" value="ECO:0007669"/>
    <property type="project" value="UniProtKB-EC"/>
</dbReference>
<protein>
    <recommendedName>
        <fullName evidence="1">glycerophosphodiester phosphodiesterase</fullName>
        <ecNumber evidence="1">3.1.4.46</ecNumber>
    </recommendedName>
</protein>
<dbReference type="Pfam" id="PF03009">
    <property type="entry name" value="GDPD"/>
    <property type="match status" value="1"/>
</dbReference>
<dbReference type="GO" id="GO:0006071">
    <property type="term" value="P:glycerol metabolic process"/>
    <property type="evidence" value="ECO:0007669"/>
    <property type="project" value="UniProtKB-KW"/>
</dbReference>
<evidence type="ECO:0000256" key="3">
    <source>
        <dbReference type="ARBA" id="ARBA00022798"/>
    </source>
</evidence>
<dbReference type="PANTHER" id="PTHR43620">
    <property type="entry name" value="GLYCEROPHOSPHORYL DIESTER PHOSPHODIESTERASE"/>
    <property type="match status" value="1"/>
</dbReference>
<dbReference type="Proteomes" id="UP000015105">
    <property type="component" value="Chromosome 2D"/>
</dbReference>